<comment type="caution">
    <text evidence="1">The sequence shown here is derived from an EMBL/GenBank/DDBJ whole genome shotgun (WGS) entry which is preliminary data.</text>
</comment>
<gene>
    <name evidence="1" type="ORF">RIF29_20327</name>
</gene>
<dbReference type="Proteomes" id="UP001372338">
    <property type="component" value="Unassembled WGS sequence"/>
</dbReference>
<keyword evidence="2" id="KW-1185">Reference proteome</keyword>
<evidence type="ECO:0000313" key="2">
    <source>
        <dbReference type="Proteomes" id="UP001372338"/>
    </source>
</evidence>
<name>A0AAN9F2Q7_CROPI</name>
<accession>A0AAN9F2Q7</accession>
<sequence length="139" mass="15791">MLLQFTVLQPKASTKDGQISCTSCAVHGSELVPNLLLHDKMKVSELLKAKSKNGMKELRANVLVQGYALLCVGYPTSDVEVKTQDEDEPDRFSLLQCSWTMFDRFLFAYNLRRTSETFCFPPVFRGDRVKSVKTGKHQR</sequence>
<dbReference type="EMBL" id="JAYWIO010000004">
    <property type="protein sequence ID" value="KAK7267649.1"/>
    <property type="molecule type" value="Genomic_DNA"/>
</dbReference>
<evidence type="ECO:0000313" key="1">
    <source>
        <dbReference type="EMBL" id="KAK7267649.1"/>
    </source>
</evidence>
<protein>
    <submittedName>
        <fullName evidence="1">Uncharacterized protein</fullName>
    </submittedName>
</protein>
<proteinExistence type="predicted"/>
<reference evidence="1 2" key="1">
    <citation type="submission" date="2024-01" db="EMBL/GenBank/DDBJ databases">
        <title>The genomes of 5 underutilized Papilionoideae crops provide insights into root nodulation and disease resistanc.</title>
        <authorList>
            <person name="Yuan L."/>
        </authorList>
    </citation>
    <scope>NUCLEOTIDE SEQUENCE [LARGE SCALE GENOMIC DNA]</scope>
    <source>
        <strain evidence="1">ZHUSHIDOU_FW_LH</strain>
        <tissue evidence="1">Leaf</tissue>
    </source>
</reference>
<organism evidence="1 2">
    <name type="scientific">Crotalaria pallida</name>
    <name type="common">Smooth rattlebox</name>
    <name type="synonym">Crotalaria striata</name>
    <dbReference type="NCBI Taxonomy" id="3830"/>
    <lineage>
        <taxon>Eukaryota</taxon>
        <taxon>Viridiplantae</taxon>
        <taxon>Streptophyta</taxon>
        <taxon>Embryophyta</taxon>
        <taxon>Tracheophyta</taxon>
        <taxon>Spermatophyta</taxon>
        <taxon>Magnoliopsida</taxon>
        <taxon>eudicotyledons</taxon>
        <taxon>Gunneridae</taxon>
        <taxon>Pentapetalae</taxon>
        <taxon>rosids</taxon>
        <taxon>fabids</taxon>
        <taxon>Fabales</taxon>
        <taxon>Fabaceae</taxon>
        <taxon>Papilionoideae</taxon>
        <taxon>50 kb inversion clade</taxon>
        <taxon>genistoids sensu lato</taxon>
        <taxon>core genistoids</taxon>
        <taxon>Crotalarieae</taxon>
        <taxon>Crotalaria</taxon>
    </lineage>
</organism>
<dbReference type="AlphaFoldDB" id="A0AAN9F2Q7"/>